<proteinExistence type="predicted"/>
<dbReference type="GO" id="GO:0061617">
    <property type="term" value="C:MICOS complex"/>
    <property type="evidence" value="ECO:0007669"/>
    <property type="project" value="InterPro"/>
</dbReference>
<evidence type="ECO:0008006" key="12">
    <source>
        <dbReference type="Google" id="ProtNLM"/>
    </source>
</evidence>
<protein>
    <recommendedName>
        <fullName evidence="12">Coiled-coil-helix-coiled-coil-helix domain containing 6b</fullName>
    </recommendedName>
</protein>
<accession>A0A8C2ZA33</accession>
<keyword evidence="9" id="KW-1133">Transmembrane helix</keyword>
<dbReference type="Proteomes" id="UP000694565">
    <property type="component" value="Unplaced"/>
</dbReference>
<sequence>MGGNGSAARNVSFGQDEKEKVTVVEGVKLSEEVLRRMRESQGSDSSRPPPSKSQSRAFFNVSHSSQWEEARFERQQALVQEQLDRLAQKEREMGMGAPVGPDQLTPALLMERGKAHEEQERAKILVSADSWTKQLRRKEKELAGISSFYKEQLGILEKKNRDHYQQTAERYHEAATQAEAHIRPRRTASVCPELQAEVLECYRENPQQTLRCSGLARRYMTCVQQTKNVRRRNHTFIKIYTYIFLLFIITEIFWQDVPLPLFCYYRHHSSLVPSE</sequence>
<dbReference type="GO" id="GO:0007007">
    <property type="term" value="P:inner mitochondrial membrane organization"/>
    <property type="evidence" value="ECO:0007669"/>
    <property type="project" value="TreeGrafter"/>
</dbReference>
<keyword evidence="1" id="KW-0519">Myristate</keyword>
<keyword evidence="9" id="KW-0812">Transmembrane</keyword>
<evidence type="ECO:0000256" key="4">
    <source>
        <dbReference type="ARBA" id="ARBA00023136"/>
    </source>
</evidence>
<feature type="region of interest" description="Disordered" evidence="8">
    <location>
        <begin position="1"/>
        <end position="59"/>
    </location>
</feature>
<feature type="transmembrane region" description="Helical" evidence="9">
    <location>
        <begin position="235"/>
        <end position="254"/>
    </location>
</feature>
<evidence type="ECO:0000313" key="11">
    <source>
        <dbReference type="Proteomes" id="UP000694565"/>
    </source>
</evidence>
<name>A0A8C2ZA33_CYCLU</name>
<evidence type="ECO:0000256" key="3">
    <source>
        <dbReference type="ARBA" id="ARBA00023128"/>
    </source>
</evidence>
<evidence type="ECO:0000256" key="9">
    <source>
        <dbReference type="SAM" id="Phobius"/>
    </source>
</evidence>
<evidence type="ECO:0000256" key="7">
    <source>
        <dbReference type="ARBA" id="ARBA00034476"/>
    </source>
</evidence>
<dbReference type="GeneTree" id="ENSGT00390000000903"/>
<dbReference type="Pfam" id="PF05300">
    <property type="entry name" value="MIC19_MIC25"/>
    <property type="match status" value="1"/>
</dbReference>
<evidence type="ECO:0000256" key="8">
    <source>
        <dbReference type="SAM" id="MobiDB-lite"/>
    </source>
</evidence>
<keyword evidence="2" id="KW-0999">Mitochondrion inner membrane</keyword>
<evidence type="ECO:0000256" key="2">
    <source>
        <dbReference type="ARBA" id="ARBA00022792"/>
    </source>
</evidence>
<dbReference type="AlphaFoldDB" id="A0A8C2ZA33"/>
<dbReference type="PROSITE" id="PS51808">
    <property type="entry name" value="CHCH"/>
    <property type="match status" value="1"/>
</dbReference>
<evidence type="ECO:0000313" key="10">
    <source>
        <dbReference type="Ensembl" id="ENSCLMP00005024270.1"/>
    </source>
</evidence>
<feature type="compositionally biased region" description="Basic and acidic residues" evidence="8">
    <location>
        <begin position="15"/>
        <end position="41"/>
    </location>
</feature>
<dbReference type="PANTHER" id="PTHR21588">
    <property type="entry name" value="COILED-COIL-HELIX-COILED-COIL-HELIX DOMAIN CONTAINING 6"/>
    <property type="match status" value="1"/>
</dbReference>
<keyword evidence="11" id="KW-1185">Reference proteome</keyword>
<keyword evidence="5" id="KW-1015">Disulfide bond</keyword>
<evidence type="ECO:0000256" key="6">
    <source>
        <dbReference type="ARBA" id="ARBA00023288"/>
    </source>
</evidence>
<dbReference type="InterPro" id="IPR052632">
    <property type="entry name" value="MICOS_subunit_Mic19"/>
</dbReference>
<evidence type="ECO:0000256" key="5">
    <source>
        <dbReference type="ARBA" id="ARBA00023157"/>
    </source>
</evidence>
<organism evidence="10 11">
    <name type="scientific">Cyclopterus lumpus</name>
    <name type="common">Lumpsucker</name>
    <dbReference type="NCBI Taxonomy" id="8103"/>
    <lineage>
        <taxon>Eukaryota</taxon>
        <taxon>Metazoa</taxon>
        <taxon>Chordata</taxon>
        <taxon>Craniata</taxon>
        <taxon>Vertebrata</taxon>
        <taxon>Euteleostomi</taxon>
        <taxon>Actinopterygii</taxon>
        <taxon>Neopterygii</taxon>
        <taxon>Teleostei</taxon>
        <taxon>Neoteleostei</taxon>
        <taxon>Acanthomorphata</taxon>
        <taxon>Eupercaria</taxon>
        <taxon>Perciformes</taxon>
        <taxon>Cottioidei</taxon>
        <taxon>Cottales</taxon>
        <taxon>Cyclopteridae</taxon>
        <taxon>Cyclopterus</taxon>
    </lineage>
</organism>
<dbReference type="Ensembl" id="ENSCLMT00005025381.1">
    <property type="protein sequence ID" value="ENSCLMP00005024270.1"/>
    <property type="gene ID" value="ENSCLMG00005011985.1"/>
</dbReference>
<reference evidence="10" key="1">
    <citation type="submission" date="2025-08" db="UniProtKB">
        <authorList>
            <consortium name="Ensembl"/>
        </authorList>
    </citation>
    <scope>IDENTIFICATION</scope>
</reference>
<evidence type="ECO:0000256" key="1">
    <source>
        <dbReference type="ARBA" id="ARBA00022707"/>
    </source>
</evidence>
<keyword evidence="3" id="KW-0496">Mitochondrion</keyword>
<reference evidence="10" key="2">
    <citation type="submission" date="2025-09" db="UniProtKB">
        <authorList>
            <consortium name="Ensembl"/>
        </authorList>
    </citation>
    <scope>IDENTIFICATION</scope>
</reference>
<comment type="subcellular location">
    <subcellularLocation>
        <location evidence="7">Mitochondrion inner membrane</location>
        <topology evidence="7">Lipid-anchor</topology>
    </subcellularLocation>
</comment>
<dbReference type="InterPro" id="IPR007964">
    <property type="entry name" value="MIC19/MIC25"/>
</dbReference>
<dbReference type="PANTHER" id="PTHR21588:SF17">
    <property type="entry name" value="MICOS COMPLEX SUBUNIT MIC25 ISOFORM X1-RELATED"/>
    <property type="match status" value="1"/>
</dbReference>
<keyword evidence="6" id="KW-0449">Lipoprotein</keyword>
<keyword evidence="4 9" id="KW-0472">Membrane</keyword>